<reference evidence="2" key="1">
    <citation type="journal article" date="2017" name="Nature">
        <title>The genome of Chenopodium quinoa.</title>
        <authorList>
            <person name="Jarvis D.E."/>
            <person name="Ho Y.S."/>
            <person name="Lightfoot D.J."/>
            <person name="Schmoeckel S.M."/>
            <person name="Li B."/>
            <person name="Borm T.J.A."/>
            <person name="Ohyanagi H."/>
            <person name="Mineta K."/>
            <person name="Michell C.T."/>
            <person name="Saber N."/>
            <person name="Kharbatia N.M."/>
            <person name="Rupper R.R."/>
            <person name="Sharp A.R."/>
            <person name="Dally N."/>
            <person name="Boughton B.A."/>
            <person name="Woo Y.H."/>
            <person name="Gao G."/>
            <person name="Schijlen E.G.W.M."/>
            <person name="Guo X."/>
            <person name="Momin A.A."/>
            <person name="Negrao S."/>
            <person name="Al-Babili S."/>
            <person name="Gehring C."/>
            <person name="Roessner U."/>
            <person name="Jung C."/>
            <person name="Murphy K."/>
            <person name="Arold S.T."/>
            <person name="Gojobori T."/>
            <person name="van der Linden C.G."/>
            <person name="van Loo E.N."/>
            <person name="Jellen E.N."/>
            <person name="Maughan P.J."/>
            <person name="Tester M."/>
        </authorList>
    </citation>
    <scope>NUCLEOTIDE SEQUENCE [LARGE SCALE GENOMIC DNA]</scope>
    <source>
        <strain evidence="2">cv. PI 614886</strain>
    </source>
</reference>
<evidence type="ECO:0000259" key="1">
    <source>
        <dbReference type="Pfam" id="PF12274"/>
    </source>
</evidence>
<dbReference type="EnsemblPlants" id="AUR62011768-RA">
    <property type="protein sequence ID" value="AUR62011768-RA:cds"/>
    <property type="gene ID" value="AUR62011768"/>
</dbReference>
<accession>A0A803LF12</accession>
<dbReference type="PANTHER" id="PTHR34710">
    <property type="entry name" value="OS03G0834100 PROTEIN"/>
    <property type="match status" value="1"/>
</dbReference>
<sequence length="253" mass="28323">MVSGVGVSSLRRFRVRERGGGFGWGKGWEFRVVSGWGIQVSGGFVGGAGAGGLLRSCGSGRRVVSVVVQAEADPHVEIFQGFGLEFSPTEDDDDFRDVTDPYPGVPEDFVYPQKDYTEAYRRQNLELSQIALEYYNKRHRTNYELVEPMDCSVFGPPMWMHLNFTAKLKSARDGDVNSSAKLFFVEFYHEPGRWVVNACRILKGKSSHCDFCQLDESLDESLGTIKHPTHGFHMKHLSEPYALRSRARGSTVG</sequence>
<organism evidence="2 3">
    <name type="scientific">Chenopodium quinoa</name>
    <name type="common">Quinoa</name>
    <dbReference type="NCBI Taxonomy" id="63459"/>
    <lineage>
        <taxon>Eukaryota</taxon>
        <taxon>Viridiplantae</taxon>
        <taxon>Streptophyta</taxon>
        <taxon>Embryophyta</taxon>
        <taxon>Tracheophyta</taxon>
        <taxon>Spermatophyta</taxon>
        <taxon>Magnoliopsida</taxon>
        <taxon>eudicotyledons</taxon>
        <taxon>Gunneridae</taxon>
        <taxon>Pentapetalae</taxon>
        <taxon>Caryophyllales</taxon>
        <taxon>Chenopodiaceae</taxon>
        <taxon>Chenopodioideae</taxon>
        <taxon>Atripliceae</taxon>
        <taxon>Chenopodium</taxon>
    </lineage>
</organism>
<feature type="domain" description="DUF3615" evidence="1">
    <location>
        <begin position="129"/>
        <end position="215"/>
    </location>
</feature>
<dbReference type="Proteomes" id="UP000596660">
    <property type="component" value="Unplaced"/>
</dbReference>
<dbReference type="AlphaFoldDB" id="A0A803LF12"/>
<keyword evidence="3" id="KW-1185">Reference proteome</keyword>
<name>A0A803LF12_CHEQI</name>
<dbReference type="Gramene" id="AUR62011768-RA">
    <property type="protein sequence ID" value="AUR62011768-RA:cds"/>
    <property type="gene ID" value="AUR62011768"/>
</dbReference>
<reference evidence="2" key="2">
    <citation type="submission" date="2021-03" db="UniProtKB">
        <authorList>
            <consortium name="EnsemblPlants"/>
        </authorList>
    </citation>
    <scope>IDENTIFICATION</scope>
</reference>
<evidence type="ECO:0000313" key="3">
    <source>
        <dbReference type="Proteomes" id="UP000596660"/>
    </source>
</evidence>
<protein>
    <recommendedName>
        <fullName evidence="1">DUF3615 domain-containing protein</fullName>
    </recommendedName>
</protein>
<evidence type="ECO:0000313" key="2">
    <source>
        <dbReference type="EnsemblPlants" id="AUR62011768-RA:cds"/>
    </source>
</evidence>
<dbReference type="Pfam" id="PF12274">
    <property type="entry name" value="DUF3615"/>
    <property type="match status" value="1"/>
</dbReference>
<dbReference type="PANTHER" id="PTHR34710:SF20">
    <property type="entry name" value="OS10G0550200 PROTEIN"/>
    <property type="match status" value="1"/>
</dbReference>
<dbReference type="InterPro" id="IPR022059">
    <property type="entry name" value="DUF3615"/>
</dbReference>
<proteinExistence type="predicted"/>